<evidence type="ECO:0000313" key="4">
    <source>
        <dbReference type="EMBL" id="WBL35774.1"/>
    </source>
</evidence>
<dbReference type="Proteomes" id="UP001212803">
    <property type="component" value="Chromosome"/>
</dbReference>
<dbReference type="RefSeq" id="WP_270056299.1">
    <property type="nucleotide sequence ID" value="NZ_CP115149.1"/>
</dbReference>
<name>A0ABY7M5H8_9CHLR</name>
<feature type="domain" description="CxxC-x17-CxxC" evidence="3">
    <location>
        <begin position="63"/>
        <end position="98"/>
    </location>
</feature>
<protein>
    <submittedName>
        <fullName evidence="4">Zinc-ribbon domain containing protein</fullName>
    </submittedName>
</protein>
<dbReference type="InterPro" id="IPR025306">
    <property type="entry name" value="Zn-bnd_dom_prob"/>
</dbReference>
<proteinExistence type="predicted"/>
<organism evidence="4 5">
    <name type="scientific">Tepidiforma flava</name>
    <dbReference type="NCBI Taxonomy" id="3004094"/>
    <lineage>
        <taxon>Bacteria</taxon>
        <taxon>Bacillati</taxon>
        <taxon>Chloroflexota</taxon>
        <taxon>Tepidiformia</taxon>
        <taxon>Tepidiformales</taxon>
        <taxon>Tepidiformaceae</taxon>
        <taxon>Tepidiforma</taxon>
    </lineage>
</organism>
<feature type="region of interest" description="Disordered" evidence="1">
    <location>
        <begin position="101"/>
        <end position="155"/>
    </location>
</feature>
<dbReference type="Pfam" id="PF23477">
    <property type="entry name" value="zf_Tbcl_2"/>
    <property type="match status" value="1"/>
</dbReference>
<dbReference type="NCBIfam" id="TIGR04272">
    <property type="entry name" value="cxxc_cxxc_Mbark"/>
    <property type="match status" value="1"/>
</dbReference>
<dbReference type="EMBL" id="CP115149">
    <property type="protein sequence ID" value="WBL35774.1"/>
    <property type="molecule type" value="Genomic_DNA"/>
</dbReference>
<feature type="domain" description="Probable zinc-binding" evidence="2">
    <location>
        <begin position="4"/>
        <end position="47"/>
    </location>
</feature>
<accession>A0ABY7M5H8</accession>
<evidence type="ECO:0000256" key="1">
    <source>
        <dbReference type="SAM" id="MobiDB-lite"/>
    </source>
</evidence>
<keyword evidence="5" id="KW-1185">Reference proteome</keyword>
<evidence type="ECO:0000259" key="3">
    <source>
        <dbReference type="Pfam" id="PF23477"/>
    </source>
</evidence>
<dbReference type="Pfam" id="PF13451">
    <property type="entry name" value="zf_Tbcl"/>
    <property type="match status" value="1"/>
</dbReference>
<evidence type="ECO:0000313" key="5">
    <source>
        <dbReference type="Proteomes" id="UP001212803"/>
    </source>
</evidence>
<sequence>MSFADKTLVCVDCSESFTFTAGEQEFHASKGFTQEPRRCPSCRRARKGVQGGGAPGADSRPPRQLYDAVCASCGKPAKVPFEPRSGRPVYCSDCFQPQPRGLSHTAGRPAGREPRGGGFGGGFSSWGDFEPMERGGGRGGRGWNDRKGGGKGRRW</sequence>
<evidence type="ECO:0000259" key="2">
    <source>
        <dbReference type="Pfam" id="PF13451"/>
    </source>
</evidence>
<gene>
    <name evidence="4" type="ORF">O0235_13515</name>
</gene>
<dbReference type="InterPro" id="IPR026363">
    <property type="entry name" value="CxxC-x17-CxxC_dom"/>
</dbReference>
<reference evidence="4 5" key="1">
    <citation type="journal article" date="2023" name="ISME J.">
        <title>Thermophilic Dehalococcoidia with unusual traits shed light on an unexpected past.</title>
        <authorList>
            <person name="Palmer M."/>
            <person name="Covington J.K."/>
            <person name="Zhou E.M."/>
            <person name="Thomas S.C."/>
            <person name="Habib N."/>
            <person name="Seymour C.O."/>
            <person name="Lai D."/>
            <person name="Johnston J."/>
            <person name="Hashimi A."/>
            <person name="Jiao J.Y."/>
            <person name="Muok A.R."/>
            <person name="Liu L."/>
            <person name="Xian W.D."/>
            <person name="Zhi X.Y."/>
            <person name="Li M.M."/>
            <person name="Silva L.P."/>
            <person name="Bowen B.P."/>
            <person name="Louie K."/>
            <person name="Briegel A."/>
            <person name="Pett-Ridge J."/>
            <person name="Weber P.K."/>
            <person name="Tocheva E.I."/>
            <person name="Woyke T."/>
            <person name="Northen T.R."/>
            <person name="Mayali X."/>
            <person name="Li W.J."/>
            <person name="Hedlund B.P."/>
        </authorList>
    </citation>
    <scope>NUCLEOTIDE SEQUENCE [LARGE SCALE GENOMIC DNA]</scope>
    <source>
        <strain evidence="4 5">YIM 72310</strain>
    </source>
</reference>